<feature type="domain" description="DUF4232" evidence="3">
    <location>
        <begin position="89"/>
        <end position="220"/>
    </location>
</feature>
<accession>A0AAU8EMA5</accession>
<dbReference type="EMBL" id="CP159279">
    <property type="protein sequence ID" value="XCH10685.1"/>
    <property type="molecule type" value="Genomic_DNA"/>
</dbReference>
<evidence type="ECO:0000256" key="1">
    <source>
        <dbReference type="SAM" id="MobiDB-lite"/>
    </source>
</evidence>
<name>A0AAU8EMA5_9MICC</name>
<dbReference type="PROSITE" id="PS51257">
    <property type="entry name" value="PROKAR_LIPOPROTEIN"/>
    <property type="match status" value="1"/>
</dbReference>
<dbReference type="AlphaFoldDB" id="A0AAU8EMA5"/>
<feature type="chain" id="PRO_5043896805" evidence="2">
    <location>
        <begin position="32"/>
        <end position="224"/>
    </location>
</feature>
<feature type="compositionally biased region" description="Low complexity" evidence="1">
    <location>
        <begin position="71"/>
        <end position="81"/>
    </location>
</feature>
<proteinExistence type="predicted"/>
<dbReference type="Pfam" id="PF14016">
    <property type="entry name" value="DUF4232"/>
    <property type="match status" value="1"/>
</dbReference>
<feature type="region of interest" description="Disordered" evidence="1">
    <location>
        <begin position="28"/>
        <end position="81"/>
    </location>
</feature>
<gene>
    <name evidence="4" type="ORF">ABRP34_17945</name>
</gene>
<dbReference type="InterPro" id="IPR025326">
    <property type="entry name" value="DUF4232"/>
</dbReference>
<sequence length="224" mass="21990">MRPQRITKGLIGTTAAAALALLLAACGPSQPASQGTTEPAPGSATPSTQSAPETSAPSSSSAAPAKPQPASPTATSAAPQSTAAGTQLCKASGLKATTDATGGGAAGSVYMELILTNSGKSACHLKGFAGVSLTTGPNGQPIGAPAQRDTSVAVQDVLLAPGKSGTAVLRYTQAGNYPDCAKTSAAGFRVYPPEDTASLFVARPSDACSNASIELLSISAFQAR</sequence>
<feature type="signal peptide" evidence="2">
    <location>
        <begin position="1"/>
        <end position="31"/>
    </location>
</feature>
<organism evidence="4">
    <name type="scientific">Arthrobacter sp. K5</name>
    <dbReference type="NCBI Taxonomy" id="2839623"/>
    <lineage>
        <taxon>Bacteria</taxon>
        <taxon>Bacillati</taxon>
        <taxon>Actinomycetota</taxon>
        <taxon>Actinomycetes</taxon>
        <taxon>Micrococcales</taxon>
        <taxon>Micrococcaceae</taxon>
        <taxon>Arthrobacter</taxon>
    </lineage>
</organism>
<feature type="compositionally biased region" description="Low complexity" evidence="1">
    <location>
        <begin position="43"/>
        <end position="65"/>
    </location>
</feature>
<reference evidence="4" key="1">
    <citation type="submission" date="2024-06" db="EMBL/GenBank/DDBJ databases">
        <title>Biodegradation of dimethachlon by Arthrobacter sp. K5: mechanistic insights and ecological implications.</title>
        <authorList>
            <person name="Hu S."/>
            <person name="Lu P."/>
        </authorList>
    </citation>
    <scope>NUCLEOTIDE SEQUENCE</scope>
    <source>
        <strain evidence="4">K5</strain>
    </source>
</reference>
<evidence type="ECO:0000313" key="4">
    <source>
        <dbReference type="EMBL" id="XCH10685.1"/>
    </source>
</evidence>
<evidence type="ECO:0000259" key="3">
    <source>
        <dbReference type="Pfam" id="PF14016"/>
    </source>
</evidence>
<protein>
    <submittedName>
        <fullName evidence="4">DUF4232 domain-containing protein</fullName>
    </submittedName>
</protein>
<keyword evidence="2" id="KW-0732">Signal</keyword>
<dbReference type="RefSeq" id="WP_353711216.1">
    <property type="nucleotide sequence ID" value="NZ_CP159279.1"/>
</dbReference>
<evidence type="ECO:0000256" key="2">
    <source>
        <dbReference type="SAM" id="SignalP"/>
    </source>
</evidence>